<protein>
    <submittedName>
        <fullName evidence="2">Uncharacterized protein</fullName>
    </submittedName>
</protein>
<accession>A0A915LST6</accession>
<proteinExistence type="predicted"/>
<dbReference type="WBParaSite" id="scaffold18281_cov143.g18862">
    <property type="protein sequence ID" value="scaffold18281_cov143.g18862"/>
    <property type="gene ID" value="scaffold18281_cov143.g18862"/>
</dbReference>
<evidence type="ECO:0000313" key="1">
    <source>
        <dbReference type="Proteomes" id="UP000887561"/>
    </source>
</evidence>
<organism evidence="1 2">
    <name type="scientific">Meloidogyne javanica</name>
    <name type="common">Root-knot nematode worm</name>
    <dbReference type="NCBI Taxonomy" id="6303"/>
    <lineage>
        <taxon>Eukaryota</taxon>
        <taxon>Metazoa</taxon>
        <taxon>Ecdysozoa</taxon>
        <taxon>Nematoda</taxon>
        <taxon>Chromadorea</taxon>
        <taxon>Rhabditida</taxon>
        <taxon>Tylenchina</taxon>
        <taxon>Tylenchomorpha</taxon>
        <taxon>Tylenchoidea</taxon>
        <taxon>Meloidogynidae</taxon>
        <taxon>Meloidogyninae</taxon>
        <taxon>Meloidogyne</taxon>
        <taxon>Meloidogyne incognita group</taxon>
    </lineage>
</organism>
<dbReference type="InterPro" id="IPR036322">
    <property type="entry name" value="WD40_repeat_dom_sf"/>
</dbReference>
<dbReference type="Proteomes" id="UP000887561">
    <property type="component" value="Unplaced"/>
</dbReference>
<name>A0A915LST6_MELJA</name>
<sequence>MFRYLRSRIGSSYEIKDSEQKDVVSCKKITTYGFPQRVSCFALSKSFGFLAIGTRDGRLQIYTPNCSQINIQIEFPIISVYFLDSSKTIIIRCNDLTKTKFALYKFFFYKIVNNELKLIKDYDPIPNEIYNTSQSFKCCKCLNENESSALLL</sequence>
<reference evidence="2" key="1">
    <citation type="submission" date="2022-11" db="UniProtKB">
        <authorList>
            <consortium name="WormBaseParasite"/>
        </authorList>
    </citation>
    <scope>IDENTIFICATION</scope>
</reference>
<keyword evidence="1" id="KW-1185">Reference proteome</keyword>
<dbReference type="SUPFAM" id="SSF50978">
    <property type="entry name" value="WD40 repeat-like"/>
    <property type="match status" value="1"/>
</dbReference>
<evidence type="ECO:0000313" key="2">
    <source>
        <dbReference type="WBParaSite" id="scaffold18281_cov143.g18862"/>
    </source>
</evidence>
<dbReference type="AlphaFoldDB" id="A0A915LST6"/>